<protein>
    <recommendedName>
        <fullName evidence="4">Outer membrane protein</fullName>
    </recommendedName>
</protein>
<dbReference type="Gene3D" id="2.40.160.60">
    <property type="entry name" value="Outer membrane protein transport protein (OMPP1/FadL/TodX)"/>
    <property type="match status" value="1"/>
</dbReference>
<accession>A0A0L8V3R0</accession>
<dbReference type="Proteomes" id="UP000036958">
    <property type="component" value="Unassembled WGS sequence"/>
</dbReference>
<dbReference type="EMBL" id="LGIA01000208">
    <property type="protein sequence ID" value="KOH42857.1"/>
    <property type="molecule type" value="Genomic_DNA"/>
</dbReference>
<evidence type="ECO:0000313" key="2">
    <source>
        <dbReference type="EMBL" id="KOH42857.1"/>
    </source>
</evidence>
<gene>
    <name evidence="2" type="ORF">NC99_43000</name>
</gene>
<feature type="signal peptide" evidence="1">
    <location>
        <begin position="1"/>
        <end position="23"/>
    </location>
</feature>
<dbReference type="SUPFAM" id="SSF56935">
    <property type="entry name" value="Porins"/>
    <property type="match status" value="1"/>
</dbReference>
<dbReference type="STRING" id="1409788.NC99_43000"/>
<reference evidence="3" key="1">
    <citation type="submission" date="2015-07" db="EMBL/GenBank/DDBJ databases">
        <title>Genome sequencing of Sunxiuqinia dokdonensis strain SK.</title>
        <authorList>
            <person name="Ahn S."/>
            <person name="Kim B.-C."/>
        </authorList>
    </citation>
    <scope>NUCLEOTIDE SEQUENCE [LARGE SCALE GENOMIC DNA]</scope>
    <source>
        <strain evidence="3">SK</strain>
    </source>
</reference>
<proteinExistence type="predicted"/>
<evidence type="ECO:0008006" key="4">
    <source>
        <dbReference type="Google" id="ProtNLM"/>
    </source>
</evidence>
<keyword evidence="1" id="KW-0732">Signal</keyword>
<sequence length="426" mass="47966">MLRKLRGIFISGLFILIGMTASAQNNNTSSPFSRFGLGDLHSYSFGRFAGMGGASLGSRHQVQINSANPASYGAIDSLSFIFEFGADGRISEYKSENNKFTTNDFNFRYFSFSFPVTRWAAATMGISPYADKGYEIYVEEEQAGVGRVGYSYFGTGTISKAYFGAGFNLTDALSVGANVYYLFGTLNQNNSIYFIDDPEQYGFNETEQTRMRDFAYLLGAQYDIKLKNNEFLTLGATFEKKANFTAFHTLNQEKILNYGGSVLTDSVKTIIDEPGKIQLPASVGVGISYTKLNKLEVNADYYYSKWSDARFYGSPVTELTNQSRISLGAEFIPEETSIRSYFKRVRYRAGFHIDKSYLKINNQQLNETGMSFGIGLPVTRSKSTINLAVEFGKRGTIKDNLIRENYTKISLYLNLFDRWFVQRKFD</sequence>
<evidence type="ECO:0000256" key="1">
    <source>
        <dbReference type="SAM" id="SignalP"/>
    </source>
</evidence>
<comment type="caution">
    <text evidence="2">The sequence shown here is derived from an EMBL/GenBank/DDBJ whole genome shotgun (WGS) entry which is preliminary data.</text>
</comment>
<feature type="chain" id="PRO_5005591069" description="Outer membrane protein" evidence="1">
    <location>
        <begin position="24"/>
        <end position="426"/>
    </location>
</feature>
<dbReference type="OrthoDB" id="1491239at2"/>
<dbReference type="RefSeq" id="WP_157625091.1">
    <property type="nucleotide sequence ID" value="NZ_LGIA01000208.1"/>
</dbReference>
<organism evidence="2 3">
    <name type="scientific">Sunxiuqinia dokdonensis</name>
    <dbReference type="NCBI Taxonomy" id="1409788"/>
    <lineage>
        <taxon>Bacteria</taxon>
        <taxon>Pseudomonadati</taxon>
        <taxon>Bacteroidota</taxon>
        <taxon>Bacteroidia</taxon>
        <taxon>Marinilabiliales</taxon>
        <taxon>Prolixibacteraceae</taxon>
        <taxon>Sunxiuqinia</taxon>
    </lineage>
</organism>
<evidence type="ECO:0000313" key="3">
    <source>
        <dbReference type="Proteomes" id="UP000036958"/>
    </source>
</evidence>
<dbReference type="AlphaFoldDB" id="A0A0L8V3R0"/>
<name>A0A0L8V3R0_9BACT</name>
<keyword evidence="3" id="KW-1185">Reference proteome</keyword>